<keyword evidence="2" id="KW-1185">Reference proteome</keyword>
<evidence type="ECO:0000313" key="2">
    <source>
        <dbReference type="Proteomes" id="UP001600894"/>
    </source>
</evidence>
<evidence type="ECO:0000313" key="1">
    <source>
        <dbReference type="EMBL" id="GAA6267963.1"/>
    </source>
</evidence>
<dbReference type="RefSeq" id="WP_243176319.1">
    <property type="nucleotide sequence ID" value="NZ_BAABXL010000001.1"/>
</dbReference>
<reference evidence="1 2" key="1">
    <citation type="submission" date="2024-04" db="EMBL/GenBank/DDBJ databases">
        <title>Defined microbial consortia suppress multidrug-resistant proinflammatory Enterobacteriaceae via ecological control.</title>
        <authorList>
            <person name="Furuichi M."/>
            <person name="Kawaguchi T."/>
            <person name="Pust M."/>
            <person name="Yasuma K."/>
            <person name="Plichta D."/>
            <person name="Hasegawa N."/>
            <person name="Ohya T."/>
            <person name="Bhattarai S."/>
            <person name="Sasajima S."/>
            <person name="Aoto Y."/>
            <person name="Tuganbaev T."/>
            <person name="Yaginuma M."/>
            <person name="Ueda M."/>
            <person name="Okahashi N."/>
            <person name="Amafuji K."/>
            <person name="Kiridooshi Y."/>
            <person name="Sugita K."/>
            <person name="Strazar M."/>
            <person name="Skelly A."/>
            <person name="Suda W."/>
            <person name="Hattori M."/>
            <person name="Nakamoto N."/>
            <person name="Caballero S."/>
            <person name="Norman J."/>
            <person name="Olle B."/>
            <person name="Tanoue T."/>
            <person name="Arita M."/>
            <person name="Bucci V."/>
            <person name="Atarashi K."/>
            <person name="Xavier R."/>
            <person name="Honda K."/>
        </authorList>
    </citation>
    <scope>NUCLEOTIDE SEQUENCE [LARGE SCALE GENOMIC DNA]</scope>
    <source>
        <strain evidence="2">f13</strain>
    </source>
</reference>
<accession>A0ABQ0AVA7</accession>
<gene>
    <name evidence="1" type="ORF">F130042H8_10230</name>
</gene>
<comment type="caution">
    <text evidence="1">The sequence shown here is derived from an EMBL/GenBank/DDBJ whole genome shotgun (WGS) entry which is preliminary data.</text>
</comment>
<name>A0ABQ0AVA7_9FIRM</name>
<dbReference type="InterPro" id="IPR049215">
    <property type="entry name" value="DUF6809"/>
</dbReference>
<organism evidence="1 2">
    <name type="scientific">Enterocloster alcoholdehydrogenati</name>
    <dbReference type="NCBI Taxonomy" id="2547410"/>
    <lineage>
        <taxon>Bacteria</taxon>
        <taxon>Bacillati</taxon>
        <taxon>Bacillota</taxon>
        <taxon>Clostridia</taxon>
        <taxon>Lachnospirales</taxon>
        <taxon>Lachnospiraceae</taxon>
        <taxon>Enterocloster</taxon>
    </lineage>
</organism>
<proteinExistence type="predicted"/>
<dbReference type="Pfam" id="PF20648">
    <property type="entry name" value="DUF6809"/>
    <property type="match status" value="1"/>
</dbReference>
<sequence length="131" mass="15467">MKYLKECIFYRDCPVFRDGYERHMTPGMTERQVEKMSSILEQLYAGDLAPAERNIQGNEEYDRLCRESVQEIREFSKKLDEQSRKAFEQLLEHYLELTYIEKSQTFCDGFRLGAGIMCEVFQGRPAADGWQ</sequence>
<protein>
    <submittedName>
        <fullName evidence="1">Uncharacterized protein</fullName>
    </submittedName>
</protein>
<dbReference type="EMBL" id="BAABXL010000001">
    <property type="protein sequence ID" value="GAA6267963.1"/>
    <property type="molecule type" value="Genomic_DNA"/>
</dbReference>
<dbReference type="Proteomes" id="UP001600894">
    <property type="component" value="Unassembled WGS sequence"/>
</dbReference>